<feature type="transmembrane region" description="Helical" evidence="1">
    <location>
        <begin position="27"/>
        <end position="49"/>
    </location>
</feature>
<feature type="transmembrane region" description="Helical" evidence="1">
    <location>
        <begin position="61"/>
        <end position="78"/>
    </location>
</feature>
<comment type="caution">
    <text evidence="2">The sequence shown here is derived from an EMBL/GenBank/DDBJ whole genome shotgun (WGS) entry which is preliminary data.</text>
</comment>
<dbReference type="AlphaFoldDB" id="A0AAD8K5H7"/>
<dbReference type="Proteomes" id="UP001229421">
    <property type="component" value="Unassembled WGS sequence"/>
</dbReference>
<sequence>MLIESTISIEIKYQIQGIFSFIDTQGIFLLELISRTILGYFPIAAWNLLETTQSLFFTDQIWAKLIAIFVFIWFHFVIKRANFKGSSCRSEFVFIGSSCMLKYVNS</sequence>
<evidence type="ECO:0000313" key="2">
    <source>
        <dbReference type="EMBL" id="KAK1416219.1"/>
    </source>
</evidence>
<reference evidence="2" key="1">
    <citation type="journal article" date="2023" name="bioRxiv">
        <title>Improved chromosome-level genome assembly for marigold (Tagetes erecta).</title>
        <authorList>
            <person name="Jiang F."/>
            <person name="Yuan L."/>
            <person name="Wang S."/>
            <person name="Wang H."/>
            <person name="Xu D."/>
            <person name="Wang A."/>
            <person name="Fan W."/>
        </authorList>
    </citation>
    <scope>NUCLEOTIDE SEQUENCE</scope>
    <source>
        <strain evidence="2">WSJ</strain>
        <tissue evidence="2">Leaf</tissue>
    </source>
</reference>
<organism evidence="2 3">
    <name type="scientific">Tagetes erecta</name>
    <name type="common">African marigold</name>
    <dbReference type="NCBI Taxonomy" id="13708"/>
    <lineage>
        <taxon>Eukaryota</taxon>
        <taxon>Viridiplantae</taxon>
        <taxon>Streptophyta</taxon>
        <taxon>Embryophyta</taxon>
        <taxon>Tracheophyta</taxon>
        <taxon>Spermatophyta</taxon>
        <taxon>Magnoliopsida</taxon>
        <taxon>eudicotyledons</taxon>
        <taxon>Gunneridae</taxon>
        <taxon>Pentapetalae</taxon>
        <taxon>asterids</taxon>
        <taxon>campanulids</taxon>
        <taxon>Asterales</taxon>
        <taxon>Asteraceae</taxon>
        <taxon>Asteroideae</taxon>
        <taxon>Heliantheae alliance</taxon>
        <taxon>Tageteae</taxon>
        <taxon>Tagetes</taxon>
    </lineage>
</organism>
<gene>
    <name evidence="2" type="ORF">QVD17_32008</name>
</gene>
<name>A0AAD8K5H7_TARER</name>
<protein>
    <submittedName>
        <fullName evidence="2">Uncharacterized protein</fullName>
    </submittedName>
</protein>
<keyword evidence="1" id="KW-1133">Transmembrane helix</keyword>
<keyword evidence="1" id="KW-0472">Membrane</keyword>
<dbReference type="EMBL" id="JAUHHV010000008">
    <property type="protein sequence ID" value="KAK1416219.1"/>
    <property type="molecule type" value="Genomic_DNA"/>
</dbReference>
<keyword evidence="1" id="KW-0812">Transmembrane</keyword>
<accession>A0AAD8K5H7</accession>
<proteinExistence type="predicted"/>
<keyword evidence="3" id="KW-1185">Reference proteome</keyword>
<evidence type="ECO:0000313" key="3">
    <source>
        <dbReference type="Proteomes" id="UP001229421"/>
    </source>
</evidence>
<evidence type="ECO:0000256" key="1">
    <source>
        <dbReference type="SAM" id="Phobius"/>
    </source>
</evidence>